<dbReference type="PROSITE" id="PS01081">
    <property type="entry name" value="HTH_TETR_1"/>
    <property type="match status" value="1"/>
</dbReference>
<dbReference type="RefSeq" id="WP_204043718.1">
    <property type="nucleotide sequence ID" value="NZ_BOOA01000049.1"/>
</dbReference>
<dbReference type="PANTHER" id="PTHR30055:SF238">
    <property type="entry name" value="MYCOFACTOCIN BIOSYNTHESIS TRANSCRIPTIONAL REGULATOR MFTR-RELATED"/>
    <property type="match status" value="1"/>
</dbReference>
<evidence type="ECO:0000313" key="6">
    <source>
        <dbReference type="EMBL" id="GIH27050.1"/>
    </source>
</evidence>
<dbReference type="PROSITE" id="PS50977">
    <property type="entry name" value="HTH_TETR_2"/>
    <property type="match status" value="1"/>
</dbReference>
<feature type="domain" description="HTH tetR-type" evidence="5">
    <location>
        <begin position="9"/>
        <end position="69"/>
    </location>
</feature>
<evidence type="ECO:0000256" key="1">
    <source>
        <dbReference type="ARBA" id="ARBA00023015"/>
    </source>
</evidence>
<dbReference type="Pfam" id="PF00440">
    <property type="entry name" value="TetR_N"/>
    <property type="match status" value="1"/>
</dbReference>
<evidence type="ECO:0000256" key="2">
    <source>
        <dbReference type="ARBA" id="ARBA00023125"/>
    </source>
</evidence>
<dbReference type="Gene3D" id="1.10.357.10">
    <property type="entry name" value="Tetracycline Repressor, domain 2"/>
    <property type="match status" value="1"/>
</dbReference>
<accession>A0A919UT31</accession>
<keyword evidence="1" id="KW-0805">Transcription regulation</keyword>
<dbReference type="AlphaFoldDB" id="A0A919UT31"/>
<keyword evidence="7" id="KW-1185">Reference proteome</keyword>
<evidence type="ECO:0000313" key="7">
    <source>
        <dbReference type="Proteomes" id="UP000640052"/>
    </source>
</evidence>
<gene>
    <name evidence="6" type="ORF">Aph01nite_53600</name>
</gene>
<dbReference type="InterPro" id="IPR009057">
    <property type="entry name" value="Homeodomain-like_sf"/>
</dbReference>
<dbReference type="PANTHER" id="PTHR30055">
    <property type="entry name" value="HTH-TYPE TRANSCRIPTIONAL REGULATOR RUTR"/>
    <property type="match status" value="1"/>
</dbReference>
<feature type="DNA-binding region" description="H-T-H motif" evidence="4">
    <location>
        <begin position="32"/>
        <end position="51"/>
    </location>
</feature>
<dbReference type="PRINTS" id="PR00455">
    <property type="entry name" value="HTHTETR"/>
</dbReference>
<protein>
    <submittedName>
        <fullName evidence="6">TetR family transcriptional regulator</fullName>
    </submittedName>
</protein>
<dbReference type="InterPro" id="IPR001647">
    <property type="entry name" value="HTH_TetR"/>
</dbReference>
<dbReference type="GO" id="GO:0000976">
    <property type="term" value="F:transcription cis-regulatory region binding"/>
    <property type="evidence" value="ECO:0007669"/>
    <property type="project" value="TreeGrafter"/>
</dbReference>
<dbReference type="GO" id="GO:0003700">
    <property type="term" value="F:DNA-binding transcription factor activity"/>
    <property type="evidence" value="ECO:0007669"/>
    <property type="project" value="TreeGrafter"/>
</dbReference>
<comment type="caution">
    <text evidence="6">The sequence shown here is derived from an EMBL/GenBank/DDBJ whole genome shotgun (WGS) entry which is preliminary data.</text>
</comment>
<evidence type="ECO:0000259" key="5">
    <source>
        <dbReference type="PROSITE" id="PS50977"/>
    </source>
</evidence>
<reference evidence="6" key="1">
    <citation type="submission" date="2021-01" db="EMBL/GenBank/DDBJ databases">
        <title>Whole genome shotgun sequence of Acrocarpospora phusangensis NBRC 108782.</title>
        <authorList>
            <person name="Komaki H."/>
            <person name="Tamura T."/>
        </authorList>
    </citation>
    <scope>NUCLEOTIDE SEQUENCE</scope>
    <source>
        <strain evidence="6">NBRC 108782</strain>
    </source>
</reference>
<sequence>MGLRERKKQKTRLALIDAALDLFLARGYEATTIDQIAASVDVSPRTFFRYFASKEDVALALQADALDIFVAELSARPDAESPFTAMSQAMRAALATVGHNDEADHERFAKTCELRDRHPALVAGQARLMMAHEQRLLAEITRRRGADDLRSHFVLALFAAVARTCFEQCGPGEIRDVAALARRLDETLVVAGQSLRPGWDE</sequence>
<keyword evidence="3" id="KW-0804">Transcription</keyword>
<organism evidence="6 7">
    <name type="scientific">Acrocarpospora phusangensis</name>
    <dbReference type="NCBI Taxonomy" id="1070424"/>
    <lineage>
        <taxon>Bacteria</taxon>
        <taxon>Bacillati</taxon>
        <taxon>Actinomycetota</taxon>
        <taxon>Actinomycetes</taxon>
        <taxon>Streptosporangiales</taxon>
        <taxon>Streptosporangiaceae</taxon>
        <taxon>Acrocarpospora</taxon>
    </lineage>
</organism>
<keyword evidence="2 4" id="KW-0238">DNA-binding</keyword>
<dbReference type="SUPFAM" id="SSF46689">
    <property type="entry name" value="Homeodomain-like"/>
    <property type="match status" value="1"/>
</dbReference>
<dbReference type="InterPro" id="IPR023772">
    <property type="entry name" value="DNA-bd_HTH_TetR-type_CS"/>
</dbReference>
<evidence type="ECO:0000256" key="3">
    <source>
        <dbReference type="ARBA" id="ARBA00023163"/>
    </source>
</evidence>
<dbReference type="InterPro" id="IPR050109">
    <property type="entry name" value="HTH-type_TetR-like_transc_reg"/>
</dbReference>
<name>A0A919UT31_9ACTN</name>
<evidence type="ECO:0000256" key="4">
    <source>
        <dbReference type="PROSITE-ProRule" id="PRU00335"/>
    </source>
</evidence>
<proteinExistence type="predicted"/>
<dbReference type="Proteomes" id="UP000640052">
    <property type="component" value="Unassembled WGS sequence"/>
</dbReference>
<dbReference type="EMBL" id="BOOA01000049">
    <property type="protein sequence ID" value="GIH27050.1"/>
    <property type="molecule type" value="Genomic_DNA"/>
</dbReference>